<proteinExistence type="predicted"/>
<organism evidence="2 3">
    <name type="scientific">Clathrus columnatus</name>
    <dbReference type="NCBI Taxonomy" id="1419009"/>
    <lineage>
        <taxon>Eukaryota</taxon>
        <taxon>Fungi</taxon>
        <taxon>Dikarya</taxon>
        <taxon>Basidiomycota</taxon>
        <taxon>Agaricomycotina</taxon>
        <taxon>Agaricomycetes</taxon>
        <taxon>Phallomycetidae</taxon>
        <taxon>Phallales</taxon>
        <taxon>Clathraceae</taxon>
        <taxon>Clathrus</taxon>
    </lineage>
</organism>
<dbReference type="InterPro" id="IPR013149">
    <property type="entry name" value="ADH-like_C"/>
</dbReference>
<reference evidence="2" key="1">
    <citation type="submission" date="2021-10" db="EMBL/GenBank/DDBJ databases">
        <title>De novo Genome Assembly of Clathrus columnatus (Basidiomycota, Fungi) Using Illumina and Nanopore Sequence Data.</title>
        <authorList>
            <person name="Ogiso-Tanaka E."/>
            <person name="Itagaki H."/>
            <person name="Hosoya T."/>
            <person name="Hosaka K."/>
        </authorList>
    </citation>
    <scope>NUCLEOTIDE SEQUENCE</scope>
    <source>
        <strain evidence="2">MO-923</strain>
    </source>
</reference>
<dbReference type="Pfam" id="PF08240">
    <property type="entry name" value="ADH_N"/>
    <property type="match status" value="1"/>
</dbReference>
<dbReference type="PANTHER" id="PTHR45348">
    <property type="entry name" value="HYPOTHETICAL OXIDOREDUCTASE (EUROFUNG)"/>
    <property type="match status" value="1"/>
</dbReference>
<dbReference type="CDD" id="cd08249">
    <property type="entry name" value="enoyl_reductase_like"/>
    <property type="match status" value="1"/>
</dbReference>
<evidence type="ECO:0000313" key="3">
    <source>
        <dbReference type="Proteomes" id="UP001050691"/>
    </source>
</evidence>
<keyword evidence="3" id="KW-1185">Reference proteome</keyword>
<comment type="caution">
    <text evidence="2">The sequence shown here is derived from an EMBL/GenBank/DDBJ whole genome shotgun (WGS) entry which is preliminary data.</text>
</comment>
<dbReference type="SUPFAM" id="SSF50129">
    <property type="entry name" value="GroES-like"/>
    <property type="match status" value="1"/>
</dbReference>
<dbReference type="InterPro" id="IPR013154">
    <property type="entry name" value="ADH-like_N"/>
</dbReference>
<dbReference type="Proteomes" id="UP001050691">
    <property type="component" value="Unassembled WGS sequence"/>
</dbReference>
<evidence type="ECO:0000259" key="1">
    <source>
        <dbReference type="SMART" id="SM00829"/>
    </source>
</evidence>
<evidence type="ECO:0000313" key="2">
    <source>
        <dbReference type="EMBL" id="GJJ16139.1"/>
    </source>
</evidence>
<dbReference type="PANTHER" id="PTHR45348:SF2">
    <property type="entry name" value="ZINC-TYPE ALCOHOL DEHYDROGENASE-LIKE PROTEIN C2E1P3.01"/>
    <property type="match status" value="1"/>
</dbReference>
<dbReference type="EMBL" id="BPWL01000013">
    <property type="protein sequence ID" value="GJJ16139.1"/>
    <property type="molecule type" value="Genomic_DNA"/>
</dbReference>
<dbReference type="Gene3D" id="3.90.180.10">
    <property type="entry name" value="Medium-chain alcohol dehydrogenases, catalytic domain"/>
    <property type="match status" value="1"/>
</dbReference>
<dbReference type="SMART" id="SM00829">
    <property type="entry name" value="PKS_ER"/>
    <property type="match status" value="1"/>
</dbReference>
<protein>
    <recommendedName>
        <fullName evidence="1">Enoyl reductase (ER) domain-containing protein</fullName>
    </recommendedName>
</protein>
<dbReference type="InterPro" id="IPR036291">
    <property type="entry name" value="NAD(P)-bd_dom_sf"/>
</dbReference>
<dbReference type="InterPro" id="IPR047122">
    <property type="entry name" value="Trans-enoyl_RdTase-like"/>
</dbReference>
<dbReference type="InterPro" id="IPR020843">
    <property type="entry name" value="ER"/>
</dbReference>
<dbReference type="AlphaFoldDB" id="A0AAV5ANF3"/>
<accession>A0AAV5ANF3</accession>
<dbReference type="Pfam" id="PF00107">
    <property type="entry name" value="ADH_zinc_N"/>
    <property type="match status" value="1"/>
</dbReference>
<name>A0AAV5ANF3_9AGAM</name>
<dbReference type="Gene3D" id="3.40.50.720">
    <property type="entry name" value="NAD(P)-binding Rossmann-like Domain"/>
    <property type="match status" value="1"/>
</dbReference>
<feature type="domain" description="Enoyl reductase (ER)" evidence="1">
    <location>
        <begin position="15"/>
        <end position="364"/>
    </location>
</feature>
<gene>
    <name evidence="2" type="ORF">Clacol_010419</name>
</gene>
<dbReference type="GO" id="GO:0016651">
    <property type="term" value="F:oxidoreductase activity, acting on NAD(P)H"/>
    <property type="evidence" value="ECO:0007669"/>
    <property type="project" value="InterPro"/>
</dbReference>
<dbReference type="SUPFAM" id="SSF51735">
    <property type="entry name" value="NAD(P)-binding Rossmann-fold domains"/>
    <property type="match status" value="1"/>
</dbReference>
<dbReference type="InterPro" id="IPR011032">
    <property type="entry name" value="GroES-like_sf"/>
</dbReference>
<sequence length="369" mass="40153">MSVTIPEKMRACLVHEDKKVEVQEIPVPLIDDDEVLIKVHAVAQNPTDWKQPQTIIGCDFSGTVVKLGNTAEVQGLVKIGDHVAGFLQGGTYTDRGAFAEYVKTPADLVWRVPRGTLTHEEAATMGCGLWTAVQALYHPDRLGLIEPPSKTEQNEWIFIQGGSSEFYKLLPLGKDSDFIIQASVGQYAIQLAHASGYKVATVASSHNHNLVKNLGADIVFDYKSPTVITDIKSATGDNIHIALDAFSTPESQQLTTNILAPGKGKIILILGIDETSKNMRPDVEFQGTLIYTALGKEFSYGKTVYHASESDRGHMASFLPKISALVESGDLRPNKVKLWEGGLSAVNEGFEYMQAGNVSGIKIVYRVPA</sequence>